<evidence type="ECO:0000313" key="9">
    <source>
        <dbReference type="Proteomes" id="UP000262882"/>
    </source>
</evidence>
<dbReference type="InterPro" id="IPR051791">
    <property type="entry name" value="Pra-immunoreactive"/>
</dbReference>
<dbReference type="PANTHER" id="PTHR36115">
    <property type="entry name" value="PROLINE-RICH ANTIGEN HOMOLOG-RELATED"/>
    <property type="match status" value="1"/>
</dbReference>
<feature type="transmembrane region" description="Helical" evidence="6">
    <location>
        <begin position="49"/>
        <end position="67"/>
    </location>
</feature>
<dbReference type="InterPro" id="IPR010432">
    <property type="entry name" value="RDD"/>
</dbReference>
<evidence type="ECO:0000256" key="2">
    <source>
        <dbReference type="ARBA" id="ARBA00022475"/>
    </source>
</evidence>
<evidence type="ECO:0000256" key="5">
    <source>
        <dbReference type="ARBA" id="ARBA00023136"/>
    </source>
</evidence>
<evidence type="ECO:0000259" key="7">
    <source>
        <dbReference type="Pfam" id="PF06271"/>
    </source>
</evidence>
<dbReference type="InterPro" id="IPR016795">
    <property type="entry name" value="UCP021697"/>
</dbReference>
<feature type="domain" description="RDD" evidence="7">
    <location>
        <begin position="42"/>
        <end position="151"/>
    </location>
</feature>
<keyword evidence="9" id="KW-1185">Reference proteome</keyword>
<accession>A0A372GJW6</accession>
<keyword evidence="4 6" id="KW-1133">Transmembrane helix</keyword>
<dbReference type="RefSeq" id="WP_117399328.1">
    <property type="nucleotide sequence ID" value="NZ_QVNQ01000003.1"/>
</dbReference>
<keyword evidence="5 6" id="KW-0472">Membrane</keyword>
<evidence type="ECO:0000256" key="4">
    <source>
        <dbReference type="ARBA" id="ARBA00022989"/>
    </source>
</evidence>
<name>A0A372GJW6_9ACTN</name>
<feature type="transmembrane region" description="Helical" evidence="6">
    <location>
        <begin position="79"/>
        <end position="98"/>
    </location>
</feature>
<keyword evidence="3 6" id="KW-0812">Transmembrane</keyword>
<comment type="caution">
    <text evidence="8">The sequence shown here is derived from an EMBL/GenBank/DDBJ whole genome shotgun (WGS) entry which is preliminary data.</text>
</comment>
<evidence type="ECO:0000256" key="1">
    <source>
        <dbReference type="ARBA" id="ARBA00004651"/>
    </source>
</evidence>
<organism evidence="8 9">
    <name type="scientific">Actinomadura spongiicola</name>
    <dbReference type="NCBI Taxonomy" id="2303421"/>
    <lineage>
        <taxon>Bacteria</taxon>
        <taxon>Bacillati</taxon>
        <taxon>Actinomycetota</taxon>
        <taxon>Actinomycetes</taxon>
        <taxon>Streptosporangiales</taxon>
        <taxon>Thermomonosporaceae</taxon>
        <taxon>Actinomadura</taxon>
    </lineage>
</organism>
<dbReference type="AlphaFoldDB" id="A0A372GJW6"/>
<gene>
    <name evidence="8" type="ORF">D0T12_10575</name>
</gene>
<evidence type="ECO:0000313" key="8">
    <source>
        <dbReference type="EMBL" id="RFS85472.1"/>
    </source>
</evidence>
<dbReference type="PIRSF" id="PIRSF021697">
    <property type="entry name" value="UCP021697"/>
    <property type="match status" value="1"/>
</dbReference>
<protein>
    <submittedName>
        <fullName evidence="8">RDD family protein</fullName>
    </submittedName>
</protein>
<reference evidence="8 9" key="1">
    <citation type="submission" date="2018-08" db="EMBL/GenBank/DDBJ databases">
        <title>Actinomadura spongicola sp. nov., isolated from marine sponge Leucetta chagosensis.</title>
        <authorList>
            <person name="Li L."/>
            <person name="Lin H.W."/>
        </authorList>
    </citation>
    <scope>NUCLEOTIDE SEQUENCE [LARGE SCALE GENOMIC DNA]</scope>
    <source>
        <strain evidence="8 9">LHW52907</strain>
    </source>
</reference>
<sequence length="157" mass="16937">MSSGKGGPRWTQTWLGGAPSAGVDLGKPGERLNLPESGSGAVAPYGRRVVALFIDWGLSMLVASLLARSFGWNPAERSMWTLIIFALQTWVLTAFIGVTIGKRICGVRVARLDGRPVGLGWALARTLLLVLVVPALLWDRDYRGLHDRASNTVVVTL</sequence>
<keyword evidence="2" id="KW-1003">Cell membrane</keyword>
<evidence type="ECO:0000256" key="6">
    <source>
        <dbReference type="SAM" id="Phobius"/>
    </source>
</evidence>
<evidence type="ECO:0000256" key="3">
    <source>
        <dbReference type="ARBA" id="ARBA00022692"/>
    </source>
</evidence>
<dbReference type="PANTHER" id="PTHR36115:SF6">
    <property type="entry name" value="PROLINE-RICH ANTIGEN HOMOLOG"/>
    <property type="match status" value="1"/>
</dbReference>
<dbReference type="Proteomes" id="UP000262882">
    <property type="component" value="Unassembled WGS sequence"/>
</dbReference>
<proteinExistence type="predicted"/>
<dbReference type="OrthoDB" id="5187110at2"/>
<dbReference type="EMBL" id="QVNQ01000003">
    <property type="protein sequence ID" value="RFS85472.1"/>
    <property type="molecule type" value="Genomic_DNA"/>
</dbReference>
<dbReference type="GO" id="GO:0005886">
    <property type="term" value="C:plasma membrane"/>
    <property type="evidence" value="ECO:0007669"/>
    <property type="project" value="UniProtKB-SubCell"/>
</dbReference>
<feature type="transmembrane region" description="Helical" evidence="6">
    <location>
        <begin position="118"/>
        <end position="138"/>
    </location>
</feature>
<dbReference type="Pfam" id="PF06271">
    <property type="entry name" value="RDD"/>
    <property type="match status" value="1"/>
</dbReference>
<comment type="subcellular location">
    <subcellularLocation>
        <location evidence="1">Cell membrane</location>
        <topology evidence="1">Multi-pass membrane protein</topology>
    </subcellularLocation>
</comment>